<dbReference type="AlphaFoldDB" id="A0A0U5JXV0"/>
<organism evidence="1 2">
    <name type="scientific">Limosilactobacillus reuteri</name>
    <name type="common">Lactobacillus reuteri</name>
    <dbReference type="NCBI Taxonomy" id="1598"/>
    <lineage>
        <taxon>Bacteria</taxon>
        <taxon>Bacillati</taxon>
        <taxon>Bacillota</taxon>
        <taxon>Bacilli</taxon>
        <taxon>Lactobacillales</taxon>
        <taxon>Lactobacillaceae</taxon>
        <taxon>Limosilactobacillus</taxon>
    </lineage>
</organism>
<sequence>MSGSFSNDLFQQLDLEKYEEKRIAKVWELASLSLSDLYKVAPKYRIVPKSFYDYQNQLIN</sequence>
<accession>A0A0U5JXV0</accession>
<reference evidence="2" key="1">
    <citation type="submission" date="2015-10" db="EMBL/GenBank/DDBJ databases">
        <authorList>
            <person name="Crossman L.C."/>
        </authorList>
    </citation>
    <scope>NUCLEOTIDE SEQUENCE [LARGE SCALE GENOMIC DNA]</scope>
    <source>
        <strain evidence="2">20-2</strain>
    </source>
</reference>
<protein>
    <submittedName>
        <fullName evidence="1">Uncharacterized protein</fullName>
    </submittedName>
</protein>
<proteinExistence type="predicted"/>
<name>A0A0U5JXV0_LIMRT</name>
<evidence type="ECO:0000313" key="2">
    <source>
        <dbReference type="Proteomes" id="UP000235484"/>
    </source>
</evidence>
<gene>
    <name evidence="1" type="ORF">LRLP16767_LR202_01432</name>
</gene>
<dbReference type="EMBL" id="LN887625">
    <property type="protein sequence ID" value="CUR41378.1"/>
    <property type="molecule type" value="Genomic_DNA"/>
</dbReference>
<dbReference type="Proteomes" id="UP000235484">
    <property type="component" value="Unassembled WGS sequence"/>
</dbReference>
<evidence type="ECO:0000313" key="1">
    <source>
        <dbReference type="EMBL" id="CUR41378.1"/>
    </source>
</evidence>